<evidence type="ECO:0000256" key="1">
    <source>
        <dbReference type="SAM" id="MobiDB-lite"/>
    </source>
</evidence>
<keyword evidence="3" id="KW-1185">Reference proteome</keyword>
<reference evidence="2" key="1">
    <citation type="submission" date="2020-12" db="EMBL/GenBank/DDBJ databases">
        <authorList>
            <consortium name="Molecular Ecology Group"/>
        </authorList>
    </citation>
    <scope>NUCLEOTIDE SEQUENCE</scope>
    <source>
        <strain evidence="2">TBG_1078</strain>
    </source>
</reference>
<dbReference type="Proteomes" id="UP000645828">
    <property type="component" value="Unassembled WGS sequence"/>
</dbReference>
<comment type="caution">
    <text evidence="2">The sequence shown here is derived from an EMBL/GenBank/DDBJ whole genome shotgun (WGS) entry which is preliminary data.</text>
</comment>
<sequence length="191" mass="22263">MSPTTTTIWVSQEEQVLNFWNFLNAWTLWTTPELMLLRAKESQEGDLLAAAFSKTRLDKEVFSRRSKNFRFKIRIRIFLYLHLPLREKPHVYVKFLCFSMTHYLVSSGCFEMPDCCLLDNCPAHCRPNNLLHELHRPLLPLPRGDGQDGRCLPSSIFRQELRESVSRQERTLMLHTRGSASTESDTYGGQL</sequence>
<feature type="compositionally biased region" description="Polar residues" evidence="1">
    <location>
        <begin position="178"/>
        <end position="191"/>
    </location>
</feature>
<accession>A0A811YGK3</accession>
<dbReference type="AlphaFoldDB" id="A0A811YGK3"/>
<gene>
    <name evidence="2" type="ORF">NYPRO_LOCUS7830</name>
</gene>
<name>A0A811YGK3_NYCPR</name>
<organism evidence="2 3">
    <name type="scientific">Nyctereutes procyonoides</name>
    <name type="common">Raccoon dog</name>
    <name type="synonym">Canis procyonoides</name>
    <dbReference type="NCBI Taxonomy" id="34880"/>
    <lineage>
        <taxon>Eukaryota</taxon>
        <taxon>Metazoa</taxon>
        <taxon>Chordata</taxon>
        <taxon>Craniata</taxon>
        <taxon>Vertebrata</taxon>
        <taxon>Euteleostomi</taxon>
        <taxon>Mammalia</taxon>
        <taxon>Eutheria</taxon>
        <taxon>Laurasiatheria</taxon>
        <taxon>Carnivora</taxon>
        <taxon>Caniformia</taxon>
        <taxon>Canidae</taxon>
        <taxon>Nyctereutes</taxon>
    </lineage>
</organism>
<dbReference type="EMBL" id="CAJHUB010000673">
    <property type="protein sequence ID" value="CAD7675035.1"/>
    <property type="molecule type" value="Genomic_DNA"/>
</dbReference>
<feature type="region of interest" description="Disordered" evidence="1">
    <location>
        <begin position="172"/>
        <end position="191"/>
    </location>
</feature>
<proteinExistence type="predicted"/>
<evidence type="ECO:0000313" key="3">
    <source>
        <dbReference type="Proteomes" id="UP000645828"/>
    </source>
</evidence>
<protein>
    <submittedName>
        <fullName evidence="2">(raccoon dog) hypothetical protein</fullName>
    </submittedName>
</protein>
<evidence type="ECO:0000313" key="2">
    <source>
        <dbReference type="EMBL" id="CAD7675035.1"/>
    </source>
</evidence>